<keyword evidence="4 7" id="KW-0408">Iron</keyword>
<keyword evidence="6 7" id="KW-0414">Isoprene biosynthesis</keyword>
<sequence>MRNRRVVYIGNVPVGGNNPITIQSMTNTETKNIEATVDQIKSLEKAGCEIVRVAVPDMESTEAIRKIKKKINIPLIADIHFDYRLALKSIDQGIDGLRINPGNIKKEKYVEQIVQKIKKSGRSIPIRIGVNSGSINRKKYNVTPSGLVDSAVDHIKILEKLNFYDIKVSLKSSDVLKTIKSYEKFSKKMDYPLHGGITEAGGSLKGTVKSSTGLGILLYKKLCDTIRVSLTGDPVKEVEVAKNILSSLNKRKFGVEIISCPTCGRAKIDVESMVKKVENNLPDMDKNLKIAIMGCAVNGPGEARDADIGIAGGTHEGLIFLKDKIIGKYKEDNLIDELIKNIEKYYGK</sequence>
<dbReference type="GO" id="GO:0051539">
    <property type="term" value="F:4 iron, 4 sulfur cluster binding"/>
    <property type="evidence" value="ECO:0007669"/>
    <property type="project" value="UniProtKB-UniRule"/>
</dbReference>
<dbReference type="AlphaFoldDB" id="A0A5D0MBZ9"/>
<keyword evidence="1 7" id="KW-0004">4Fe-4S</keyword>
<dbReference type="GO" id="GO:0141197">
    <property type="term" value="F:4-hydroxy-3-methylbut-2-enyl-diphosphate synthase activity (flavodoxin)"/>
    <property type="evidence" value="ECO:0007669"/>
    <property type="project" value="UniProtKB-EC"/>
</dbReference>
<dbReference type="SUPFAM" id="SSF51717">
    <property type="entry name" value="Dihydropteroate synthetase-like"/>
    <property type="match status" value="1"/>
</dbReference>
<dbReference type="Proteomes" id="UP000324143">
    <property type="component" value="Unassembled WGS sequence"/>
</dbReference>
<evidence type="ECO:0000256" key="6">
    <source>
        <dbReference type="ARBA" id="ARBA00023229"/>
    </source>
</evidence>
<dbReference type="UniPathway" id="UPA00056">
    <property type="reaction ID" value="UER00096"/>
</dbReference>
<protein>
    <recommendedName>
        <fullName evidence="7">4-hydroxy-3-methylbut-2-en-1-yl diphosphate synthase (flavodoxin)</fullName>
        <ecNumber evidence="7">1.17.7.3</ecNumber>
    </recommendedName>
    <alternativeName>
        <fullName evidence="7">1-hydroxy-2-methyl-2-(E)-butenyl 4-diphosphate synthase</fullName>
    </alternativeName>
</protein>
<evidence type="ECO:0000256" key="1">
    <source>
        <dbReference type="ARBA" id="ARBA00022485"/>
    </source>
</evidence>
<evidence type="ECO:0000256" key="4">
    <source>
        <dbReference type="ARBA" id="ARBA00023004"/>
    </source>
</evidence>
<reference evidence="10" key="1">
    <citation type="submission" date="2019-08" db="EMBL/GenBank/DDBJ databases">
        <title>Genomic characterization of a novel candidate phylum (ARYD3) from a high temperature, high salinity tertiary oil reservoir in north central Oklahoma, USA.</title>
        <authorList>
            <person name="Youssef N.H."/>
            <person name="Yadav A."/>
            <person name="Elshahed M.S."/>
        </authorList>
    </citation>
    <scope>NUCLEOTIDE SEQUENCE [LARGE SCALE GENOMIC DNA]</scope>
    <source>
        <strain evidence="10">ARYD3</strain>
    </source>
</reference>
<accession>A0A5D0MBZ9</accession>
<keyword evidence="3 7" id="KW-0560">Oxidoreductase</keyword>
<organism evidence="10 11">
    <name type="scientific">Candidatus Mcinerneyibacterium aminivorans</name>
    <dbReference type="NCBI Taxonomy" id="2703815"/>
    <lineage>
        <taxon>Bacteria</taxon>
        <taxon>Candidatus Macinerneyibacteriota</taxon>
        <taxon>Candidatus Mcinerneyibacteria</taxon>
        <taxon>Candidatus Mcinerneyibacteriales</taxon>
        <taxon>Candidatus Mcinerneyibacteriaceae</taxon>
        <taxon>Candidatus Mcinerneyibacterium</taxon>
    </lineage>
</organism>
<dbReference type="Gene3D" id="3.30.413.10">
    <property type="entry name" value="Sulfite Reductase Hemoprotein, domain 1"/>
    <property type="match status" value="1"/>
</dbReference>
<feature type="binding site" evidence="7">
    <location>
        <position position="260"/>
    </location>
    <ligand>
        <name>[4Fe-4S] cluster</name>
        <dbReference type="ChEBI" id="CHEBI:49883"/>
    </ligand>
</feature>
<dbReference type="InterPro" id="IPR004588">
    <property type="entry name" value="IspG_bac-typ"/>
</dbReference>
<dbReference type="InterPro" id="IPR016425">
    <property type="entry name" value="IspG_bac"/>
</dbReference>
<dbReference type="PANTHER" id="PTHR30454">
    <property type="entry name" value="4-HYDROXY-3-METHYLBUT-2-EN-1-YL DIPHOSPHATE SYNTHASE"/>
    <property type="match status" value="1"/>
</dbReference>
<feature type="domain" description="IspG C-terminal" evidence="9">
    <location>
        <begin position="256"/>
        <end position="344"/>
    </location>
</feature>
<dbReference type="GO" id="GO:0005506">
    <property type="term" value="F:iron ion binding"/>
    <property type="evidence" value="ECO:0007669"/>
    <property type="project" value="InterPro"/>
</dbReference>
<dbReference type="EMBL" id="VSIX01000045">
    <property type="protein sequence ID" value="TYB31244.1"/>
    <property type="molecule type" value="Genomic_DNA"/>
</dbReference>
<evidence type="ECO:0000256" key="5">
    <source>
        <dbReference type="ARBA" id="ARBA00023014"/>
    </source>
</evidence>
<keyword evidence="5 7" id="KW-0411">Iron-sulfur</keyword>
<dbReference type="PIRSF" id="PIRSF004640">
    <property type="entry name" value="IspG"/>
    <property type="match status" value="1"/>
</dbReference>
<evidence type="ECO:0000259" key="9">
    <source>
        <dbReference type="Pfam" id="PF26540"/>
    </source>
</evidence>
<comment type="function">
    <text evidence="7">Converts 2C-methyl-D-erythritol 2,4-cyclodiphosphate (ME-2,4cPP) into 1-hydroxy-2-methyl-2-(E)-butenyl 4-diphosphate.</text>
</comment>
<comment type="cofactor">
    <cofactor evidence="7">
        <name>[4Fe-4S] cluster</name>
        <dbReference type="ChEBI" id="CHEBI:49883"/>
    </cofactor>
    <text evidence="7">Binds 1 [4Fe-4S] cluster.</text>
</comment>
<evidence type="ECO:0000313" key="11">
    <source>
        <dbReference type="Proteomes" id="UP000324143"/>
    </source>
</evidence>
<comment type="similarity">
    <text evidence="7">Belongs to the IspG family.</text>
</comment>
<dbReference type="InterPro" id="IPR058578">
    <property type="entry name" value="IspG_TIM"/>
</dbReference>
<keyword evidence="11" id="KW-1185">Reference proteome</keyword>
<dbReference type="Pfam" id="PF04551">
    <property type="entry name" value="GcpE"/>
    <property type="match status" value="1"/>
</dbReference>
<dbReference type="NCBIfam" id="TIGR00612">
    <property type="entry name" value="ispG_gcpE"/>
    <property type="match status" value="1"/>
</dbReference>
<dbReference type="InterPro" id="IPR058579">
    <property type="entry name" value="IspG_C"/>
</dbReference>
<dbReference type="EC" id="1.17.7.3" evidence="7"/>
<gene>
    <name evidence="7 10" type="primary">ispG</name>
    <name evidence="10" type="synonym">gcpE</name>
    <name evidence="10" type="ORF">FXF47_05265</name>
</gene>
<dbReference type="NCBIfam" id="NF001540">
    <property type="entry name" value="PRK00366.1"/>
    <property type="match status" value="1"/>
</dbReference>
<feature type="binding site" evidence="7">
    <location>
        <position position="302"/>
    </location>
    <ligand>
        <name>[4Fe-4S] cluster</name>
        <dbReference type="ChEBI" id="CHEBI:49883"/>
    </ligand>
</feature>
<name>A0A5D0MBZ9_9BACT</name>
<dbReference type="GO" id="GO:0046429">
    <property type="term" value="F:4-hydroxy-3-methylbut-2-en-1-yl diphosphate synthase activity (ferredoxin)"/>
    <property type="evidence" value="ECO:0007669"/>
    <property type="project" value="UniProtKB-UniRule"/>
</dbReference>
<feature type="binding site" evidence="7">
    <location>
        <position position="295"/>
    </location>
    <ligand>
        <name>[4Fe-4S] cluster</name>
        <dbReference type="ChEBI" id="CHEBI:49883"/>
    </ligand>
</feature>
<feature type="domain" description="IspG TIM-barrel" evidence="8">
    <location>
        <begin position="5"/>
        <end position="242"/>
    </location>
</feature>
<keyword evidence="2 7" id="KW-0479">Metal-binding</keyword>
<evidence type="ECO:0000259" key="8">
    <source>
        <dbReference type="Pfam" id="PF04551"/>
    </source>
</evidence>
<dbReference type="Pfam" id="PF26540">
    <property type="entry name" value="GcpE_C"/>
    <property type="match status" value="1"/>
</dbReference>
<evidence type="ECO:0000256" key="2">
    <source>
        <dbReference type="ARBA" id="ARBA00022723"/>
    </source>
</evidence>
<dbReference type="FunFam" id="3.20.20.20:FF:000001">
    <property type="entry name" value="4-hydroxy-3-methylbut-2-en-1-yl diphosphate synthase (flavodoxin)"/>
    <property type="match status" value="1"/>
</dbReference>
<dbReference type="InterPro" id="IPR011005">
    <property type="entry name" value="Dihydropteroate_synth-like_sf"/>
</dbReference>
<dbReference type="PANTHER" id="PTHR30454:SF0">
    <property type="entry name" value="4-HYDROXY-3-METHYLBUT-2-EN-1-YL DIPHOSPHATE SYNTHASE (FERREDOXIN), CHLOROPLASTIC"/>
    <property type="match status" value="1"/>
</dbReference>
<dbReference type="InterPro" id="IPR045854">
    <property type="entry name" value="NO2/SO3_Rdtase_4Fe4S_sf"/>
</dbReference>
<feature type="binding site" evidence="7">
    <location>
        <position position="263"/>
    </location>
    <ligand>
        <name>[4Fe-4S] cluster</name>
        <dbReference type="ChEBI" id="CHEBI:49883"/>
    </ligand>
</feature>
<dbReference type="GO" id="GO:0016114">
    <property type="term" value="P:terpenoid biosynthetic process"/>
    <property type="evidence" value="ECO:0007669"/>
    <property type="project" value="InterPro"/>
</dbReference>
<dbReference type="HAMAP" id="MF_00159">
    <property type="entry name" value="IspG"/>
    <property type="match status" value="1"/>
</dbReference>
<comment type="catalytic activity">
    <reaction evidence="7">
        <text>(2E)-4-hydroxy-3-methylbut-2-enyl diphosphate + oxidized [flavodoxin] + H2O + 2 H(+) = 2-C-methyl-D-erythritol 2,4-cyclic diphosphate + reduced [flavodoxin]</text>
        <dbReference type="Rhea" id="RHEA:43604"/>
        <dbReference type="Rhea" id="RHEA-COMP:10622"/>
        <dbReference type="Rhea" id="RHEA-COMP:10623"/>
        <dbReference type="ChEBI" id="CHEBI:15377"/>
        <dbReference type="ChEBI" id="CHEBI:15378"/>
        <dbReference type="ChEBI" id="CHEBI:57618"/>
        <dbReference type="ChEBI" id="CHEBI:58210"/>
        <dbReference type="ChEBI" id="CHEBI:58483"/>
        <dbReference type="ChEBI" id="CHEBI:128753"/>
        <dbReference type="EC" id="1.17.7.3"/>
    </reaction>
</comment>
<evidence type="ECO:0000256" key="7">
    <source>
        <dbReference type="HAMAP-Rule" id="MF_00159"/>
    </source>
</evidence>
<dbReference type="GO" id="GO:0019288">
    <property type="term" value="P:isopentenyl diphosphate biosynthetic process, methylerythritol 4-phosphate pathway"/>
    <property type="evidence" value="ECO:0007669"/>
    <property type="project" value="UniProtKB-UniRule"/>
</dbReference>
<evidence type="ECO:0000256" key="3">
    <source>
        <dbReference type="ARBA" id="ARBA00023002"/>
    </source>
</evidence>
<evidence type="ECO:0000313" key="10">
    <source>
        <dbReference type="EMBL" id="TYB31244.1"/>
    </source>
</evidence>
<comment type="pathway">
    <text evidence="7">Isoprenoid biosynthesis; isopentenyl diphosphate biosynthesis via DXP pathway; isopentenyl diphosphate from 1-deoxy-D-xylulose 5-phosphate: step 5/6.</text>
</comment>
<comment type="caution">
    <text evidence="10">The sequence shown here is derived from an EMBL/GenBank/DDBJ whole genome shotgun (WGS) entry which is preliminary data.</text>
</comment>
<dbReference type="SUPFAM" id="SSF56014">
    <property type="entry name" value="Nitrite and sulphite reductase 4Fe-4S domain-like"/>
    <property type="match status" value="1"/>
</dbReference>
<dbReference type="Gene3D" id="3.20.20.20">
    <property type="entry name" value="Dihydropteroate synthase-like"/>
    <property type="match status" value="1"/>
</dbReference>
<proteinExistence type="inferred from homology"/>